<sequence>MILILFTVNTNLISTLLSLGSLITYLVLPNATIYGGISFIFPKSYLNSFLAILNSRDFLREKMDDRSQTGQSSIPYFAGQSTTEATSTAGEQFELSLAAAVGTSTSKV</sequence>
<keyword evidence="1" id="KW-0812">Transmembrane</keyword>
<evidence type="ECO:0000259" key="2">
    <source>
        <dbReference type="Pfam" id="PF20152"/>
    </source>
</evidence>
<keyword evidence="1" id="KW-1133">Transmembrane helix</keyword>
<feature type="transmembrane region" description="Helical" evidence="1">
    <location>
        <begin position="34"/>
        <end position="53"/>
    </location>
</feature>
<keyword evidence="4" id="KW-1185">Reference proteome</keyword>
<feature type="transmembrane region" description="Helical" evidence="1">
    <location>
        <begin position="12"/>
        <end position="28"/>
    </location>
</feature>
<feature type="domain" description="DUF6534" evidence="2">
    <location>
        <begin position="3"/>
        <end position="57"/>
    </location>
</feature>
<evidence type="ECO:0000256" key="1">
    <source>
        <dbReference type="SAM" id="Phobius"/>
    </source>
</evidence>
<proteinExistence type="predicted"/>
<comment type="caution">
    <text evidence="3">The sequence shown here is derived from an EMBL/GenBank/DDBJ whole genome shotgun (WGS) entry which is preliminary data.</text>
</comment>
<evidence type="ECO:0000313" key="4">
    <source>
        <dbReference type="Proteomes" id="UP001175211"/>
    </source>
</evidence>
<dbReference type="RefSeq" id="XP_060339901.1">
    <property type="nucleotide sequence ID" value="XM_060476330.1"/>
</dbReference>
<organism evidence="3 4">
    <name type="scientific">Armillaria tabescens</name>
    <name type="common">Ringless honey mushroom</name>
    <name type="synonym">Agaricus tabescens</name>
    <dbReference type="NCBI Taxonomy" id="1929756"/>
    <lineage>
        <taxon>Eukaryota</taxon>
        <taxon>Fungi</taxon>
        <taxon>Dikarya</taxon>
        <taxon>Basidiomycota</taxon>
        <taxon>Agaricomycotina</taxon>
        <taxon>Agaricomycetes</taxon>
        <taxon>Agaricomycetidae</taxon>
        <taxon>Agaricales</taxon>
        <taxon>Marasmiineae</taxon>
        <taxon>Physalacriaceae</taxon>
        <taxon>Desarmillaria</taxon>
    </lineage>
</organism>
<dbReference type="Pfam" id="PF20152">
    <property type="entry name" value="DUF6534"/>
    <property type="match status" value="1"/>
</dbReference>
<dbReference type="GeneID" id="85359878"/>
<accession>A0AA39NRC7</accession>
<gene>
    <name evidence="3" type="ORF">EV420DRAFT_1634533</name>
</gene>
<protein>
    <recommendedName>
        <fullName evidence="2">DUF6534 domain-containing protein</fullName>
    </recommendedName>
</protein>
<dbReference type="EMBL" id="JAUEPS010000001">
    <property type="protein sequence ID" value="KAK0470108.1"/>
    <property type="molecule type" value="Genomic_DNA"/>
</dbReference>
<dbReference type="Proteomes" id="UP001175211">
    <property type="component" value="Unassembled WGS sequence"/>
</dbReference>
<name>A0AA39NRC7_ARMTA</name>
<dbReference type="AlphaFoldDB" id="A0AA39NRC7"/>
<keyword evidence="1" id="KW-0472">Membrane</keyword>
<evidence type="ECO:0000313" key="3">
    <source>
        <dbReference type="EMBL" id="KAK0470108.1"/>
    </source>
</evidence>
<reference evidence="3" key="1">
    <citation type="submission" date="2023-06" db="EMBL/GenBank/DDBJ databases">
        <authorList>
            <consortium name="Lawrence Berkeley National Laboratory"/>
            <person name="Ahrendt S."/>
            <person name="Sahu N."/>
            <person name="Indic B."/>
            <person name="Wong-Bajracharya J."/>
            <person name="Merenyi Z."/>
            <person name="Ke H.-M."/>
            <person name="Monk M."/>
            <person name="Kocsube S."/>
            <person name="Drula E."/>
            <person name="Lipzen A."/>
            <person name="Balint B."/>
            <person name="Henrissat B."/>
            <person name="Andreopoulos B."/>
            <person name="Martin F.M."/>
            <person name="Harder C.B."/>
            <person name="Rigling D."/>
            <person name="Ford K.L."/>
            <person name="Foster G.D."/>
            <person name="Pangilinan J."/>
            <person name="Papanicolaou A."/>
            <person name="Barry K."/>
            <person name="LaButti K."/>
            <person name="Viragh M."/>
            <person name="Koriabine M."/>
            <person name="Yan M."/>
            <person name="Riley R."/>
            <person name="Champramary S."/>
            <person name="Plett K.L."/>
            <person name="Tsai I.J."/>
            <person name="Slot J."/>
            <person name="Sipos G."/>
            <person name="Plett J."/>
            <person name="Nagy L.G."/>
            <person name="Grigoriev I.V."/>
        </authorList>
    </citation>
    <scope>NUCLEOTIDE SEQUENCE</scope>
    <source>
        <strain evidence="3">CCBAS 213</strain>
    </source>
</reference>
<dbReference type="InterPro" id="IPR045339">
    <property type="entry name" value="DUF6534"/>
</dbReference>